<evidence type="ECO:0000259" key="2">
    <source>
        <dbReference type="PROSITE" id="PS51186"/>
    </source>
</evidence>
<reference evidence="3 4" key="1">
    <citation type="submission" date="2021-01" db="EMBL/GenBank/DDBJ databases">
        <title>Piscinibacter sp. Jin2 Genome sequencing and assembly.</title>
        <authorList>
            <person name="Kim I."/>
        </authorList>
    </citation>
    <scope>NUCLEOTIDE SEQUENCE [LARGE SCALE GENOMIC DNA]</scope>
    <source>
        <strain evidence="3 4">Jin2</strain>
    </source>
</reference>
<dbReference type="PROSITE" id="PS51186">
    <property type="entry name" value="GNAT"/>
    <property type="match status" value="1"/>
</dbReference>
<dbReference type="Proteomes" id="UP000643207">
    <property type="component" value="Unassembled WGS sequence"/>
</dbReference>
<protein>
    <submittedName>
        <fullName evidence="3">GNAT family N-acetyltransferase</fullName>
    </submittedName>
</protein>
<dbReference type="Gene3D" id="3.40.630.30">
    <property type="match status" value="1"/>
</dbReference>
<feature type="region of interest" description="Disordered" evidence="1">
    <location>
        <begin position="1"/>
        <end position="20"/>
    </location>
</feature>
<gene>
    <name evidence="3" type="ORF">JI742_08710</name>
</gene>
<dbReference type="Pfam" id="PF00583">
    <property type="entry name" value="Acetyltransf_1"/>
    <property type="match status" value="1"/>
</dbReference>
<dbReference type="CDD" id="cd04301">
    <property type="entry name" value="NAT_SF"/>
    <property type="match status" value="1"/>
</dbReference>
<name>A0A9X0XDQ9_9BURK</name>
<dbReference type="SUPFAM" id="SSF55729">
    <property type="entry name" value="Acyl-CoA N-acyltransferases (Nat)"/>
    <property type="match status" value="1"/>
</dbReference>
<dbReference type="GO" id="GO:0016747">
    <property type="term" value="F:acyltransferase activity, transferring groups other than amino-acyl groups"/>
    <property type="evidence" value="ECO:0007669"/>
    <property type="project" value="InterPro"/>
</dbReference>
<feature type="domain" description="N-acetyltransferase" evidence="2">
    <location>
        <begin position="18"/>
        <end position="195"/>
    </location>
</feature>
<dbReference type="AlphaFoldDB" id="A0A9X0XDQ9"/>
<keyword evidence="4" id="KW-1185">Reference proteome</keyword>
<evidence type="ECO:0000313" key="4">
    <source>
        <dbReference type="Proteomes" id="UP000643207"/>
    </source>
</evidence>
<evidence type="ECO:0000256" key="1">
    <source>
        <dbReference type="SAM" id="MobiDB-lite"/>
    </source>
</evidence>
<evidence type="ECO:0000313" key="3">
    <source>
        <dbReference type="EMBL" id="MBL0719969.1"/>
    </source>
</evidence>
<sequence>MQSAPFAATLGQEPTTRGTVRRLGPADLSAYKTLRDQALRLHPDAFTADAESESRRDPESYLGRLGLCDPLGGTALFGAFVGSPAGGEQLVGSVGLERETRGKLRHTANVIGLIVLPGHNGLGLGRQLVERVLDEARRAPGLEMLTISISAHSERVLRLYERAGFRRYGLLPRALRLVKPSGVQYVDKVQMLLML</sequence>
<dbReference type="RefSeq" id="WP_201825642.1">
    <property type="nucleotide sequence ID" value="NZ_JAERRA010000001.1"/>
</dbReference>
<dbReference type="InterPro" id="IPR000182">
    <property type="entry name" value="GNAT_dom"/>
</dbReference>
<comment type="caution">
    <text evidence="3">The sequence shown here is derived from an EMBL/GenBank/DDBJ whole genome shotgun (WGS) entry which is preliminary data.</text>
</comment>
<proteinExistence type="predicted"/>
<dbReference type="InterPro" id="IPR016181">
    <property type="entry name" value="Acyl_CoA_acyltransferase"/>
</dbReference>
<dbReference type="EMBL" id="JAERRA010000001">
    <property type="protein sequence ID" value="MBL0719969.1"/>
    <property type="molecule type" value="Genomic_DNA"/>
</dbReference>
<accession>A0A9X0XDQ9</accession>
<organism evidence="3 4">
    <name type="scientific">Aquariibacter lacus</name>
    <dbReference type="NCBI Taxonomy" id="2801332"/>
    <lineage>
        <taxon>Bacteria</taxon>
        <taxon>Pseudomonadati</taxon>
        <taxon>Pseudomonadota</taxon>
        <taxon>Betaproteobacteria</taxon>
        <taxon>Burkholderiales</taxon>
        <taxon>Sphaerotilaceae</taxon>
        <taxon>Aquariibacter</taxon>
    </lineage>
</organism>